<evidence type="ECO:0000313" key="2">
    <source>
        <dbReference type="Proteomes" id="UP000514713"/>
    </source>
</evidence>
<dbReference type="EMBL" id="CP054698">
    <property type="protein sequence ID" value="QMS90079.1"/>
    <property type="molecule type" value="Genomic_DNA"/>
</dbReference>
<dbReference type="KEGG" id="ned:HUN01_21715"/>
<dbReference type="RefSeq" id="WP_181927940.1">
    <property type="nucleotide sequence ID" value="NZ_CP054698.1"/>
</dbReference>
<gene>
    <name evidence="1" type="ORF">HUN01_21715</name>
</gene>
<accession>A0A7D7QEG4</accession>
<dbReference type="Proteomes" id="UP000514713">
    <property type="component" value="Chromosome"/>
</dbReference>
<protein>
    <submittedName>
        <fullName evidence="1">Uncharacterized protein</fullName>
    </submittedName>
</protein>
<keyword evidence="2" id="KW-1185">Reference proteome</keyword>
<evidence type="ECO:0000313" key="1">
    <source>
        <dbReference type="EMBL" id="QMS90079.1"/>
    </source>
</evidence>
<proteinExistence type="predicted"/>
<dbReference type="AlphaFoldDB" id="A0A7D7QEG4"/>
<sequence length="77" mass="8633">MSTNKLIYGRDGSRNILMEALTTVQSRLIIVCPWITNEGIEAEMLNADTKLYIDSYTNSKKAKLVNITSSPQTNEHS</sequence>
<name>A0A7D7QEG4_9NOSO</name>
<reference evidence="2" key="1">
    <citation type="submission" date="2020-06" db="EMBL/GenBank/DDBJ databases">
        <title>Nostoc edaphicum CCNP1411 genome.</title>
        <authorList>
            <person name="Fidor A."/>
            <person name="Grabski M."/>
            <person name="Gawor J."/>
            <person name="Gromadka R."/>
            <person name="Wegrzyn G."/>
            <person name="Mazur-Marzec H."/>
        </authorList>
    </citation>
    <scope>NUCLEOTIDE SEQUENCE [LARGE SCALE GENOMIC DNA]</scope>
    <source>
        <strain evidence="2">CCNP1411</strain>
    </source>
</reference>
<organism evidence="1 2">
    <name type="scientific">Nostoc edaphicum CCNP1411</name>
    <dbReference type="NCBI Taxonomy" id="1472755"/>
    <lineage>
        <taxon>Bacteria</taxon>
        <taxon>Bacillati</taxon>
        <taxon>Cyanobacteriota</taxon>
        <taxon>Cyanophyceae</taxon>
        <taxon>Nostocales</taxon>
        <taxon>Nostocaceae</taxon>
        <taxon>Nostoc</taxon>
    </lineage>
</organism>